<dbReference type="PROSITE" id="PS50801">
    <property type="entry name" value="STAS"/>
    <property type="match status" value="1"/>
</dbReference>
<reference evidence="5" key="1">
    <citation type="submission" date="2012-06" db="EMBL/GenBank/DDBJ databases">
        <title>Complete sequence of chromosome of Desulfomonile tiedjei DSM 6799.</title>
        <authorList>
            <person name="Lucas S."/>
            <person name="Copeland A."/>
            <person name="Lapidus A."/>
            <person name="Glavina del Rio T."/>
            <person name="Dalin E."/>
            <person name="Tice H."/>
            <person name="Bruce D."/>
            <person name="Goodwin L."/>
            <person name="Pitluck S."/>
            <person name="Peters L."/>
            <person name="Ovchinnikova G."/>
            <person name="Zeytun A."/>
            <person name="Lu M."/>
            <person name="Kyrpides N."/>
            <person name="Mavromatis K."/>
            <person name="Ivanova N."/>
            <person name="Brettin T."/>
            <person name="Detter J.C."/>
            <person name="Han C."/>
            <person name="Larimer F."/>
            <person name="Land M."/>
            <person name="Hauser L."/>
            <person name="Markowitz V."/>
            <person name="Cheng J.-F."/>
            <person name="Hugenholtz P."/>
            <person name="Woyke T."/>
            <person name="Wu D."/>
            <person name="Spring S."/>
            <person name="Schroeder M."/>
            <person name="Brambilla E."/>
            <person name="Klenk H.-P."/>
            <person name="Eisen J.A."/>
        </authorList>
    </citation>
    <scope>NUCLEOTIDE SEQUENCE [LARGE SCALE GENOMIC DNA]</scope>
    <source>
        <strain evidence="5">ATCC 49306 / DSM 6799 / DCB-1</strain>
    </source>
</reference>
<dbReference type="Pfam" id="PF01740">
    <property type="entry name" value="STAS"/>
    <property type="match status" value="1"/>
</dbReference>
<dbReference type="InterPro" id="IPR003658">
    <property type="entry name" value="Anti-sigma_ant"/>
</dbReference>
<dbReference type="AlphaFoldDB" id="I4C3Y2"/>
<dbReference type="SUPFAM" id="SSF52091">
    <property type="entry name" value="SpoIIaa-like"/>
    <property type="match status" value="1"/>
</dbReference>
<dbReference type="PANTHER" id="PTHR33495">
    <property type="entry name" value="ANTI-SIGMA FACTOR ANTAGONIST TM_1081-RELATED-RELATED"/>
    <property type="match status" value="1"/>
</dbReference>
<dbReference type="Proteomes" id="UP000006055">
    <property type="component" value="Chromosome"/>
</dbReference>
<dbReference type="RefSeq" id="WP_014809421.1">
    <property type="nucleotide sequence ID" value="NC_018025.1"/>
</dbReference>
<dbReference type="CDD" id="cd07043">
    <property type="entry name" value="STAS_anti-anti-sigma_factors"/>
    <property type="match status" value="1"/>
</dbReference>
<sequence length="113" mass="12171">MELKVTEKEAYLTRIALSGKLDVAGEAEIGDEFRRIAEVNNTSLLIDMSAVTYLASLGIRLLFAAAKALASSRNKLVVLNPQPMVEETLLNSGTAKFIPVTHDEKEALAILAG</sequence>
<dbReference type="GO" id="GO:0043856">
    <property type="term" value="F:anti-sigma factor antagonist activity"/>
    <property type="evidence" value="ECO:0007669"/>
    <property type="project" value="InterPro"/>
</dbReference>
<proteinExistence type="inferred from homology"/>
<dbReference type="EMBL" id="CP003360">
    <property type="protein sequence ID" value="AFM24273.1"/>
    <property type="molecule type" value="Genomic_DNA"/>
</dbReference>
<dbReference type="HOGENOM" id="CLU_115403_9_2_7"/>
<protein>
    <recommendedName>
        <fullName evidence="2">Anti-sigma factor antagonist</fullName>
    </recommendedName>
</protein>
<organism evidence="4 5">
    <name type="scientific">Desulfomonile tiedjei (strain ATCC 49306 / DSM 6799 / DCB-1)</name>
    <dbReference type="NCBI Taxonomy" id="706587"/>
    <lineage>
        <taxon>Bacteria</taxon>
        <taxon>Pseudomonadati</taxon>
        <taxon>Thermodesulfobacteriota</taxon>
        <taxon>Desulfomonilia</taxon>
        <taxon>Desulfomonilales</taxon>
        <taxon>Desulfomonilaceae</taxon>
        <taxon>Desulfomonile</taxon>
    </lineage>
</organism>
<dbReference type="InterPro" id="IPR002645">
    <property type="entry name" value="STAS_dom"/>
</dbReference>
<evidence type="ECO:0000313" key="4">
    <source>
        <dbReference type="EMBL" id="AFM24273.1"/>
    </source>
</evidence>
<gene>
    <name evidence="4" type="ordered locus">Desti_1562</name>
</gene>
<accession>I4C3Y2</accession>
<dbReference type="InterPro" id="IPR036513">
    <property type="entry name" value="STAS_dom_sf"/>
</dbReference>
<dbReference type="KEGG" id="dti:Desti_1562"/>
<evidence type="ECO:0000256" key="1">
    <source>
        <dbReference type="ARBA" id="ARBA00009013"/>
    </source>
</evidence>
<evidence type="ECO:0000259" key="3">
    <source>
        <dbReference type="PROSITE" id="PS50801"/>
    </source>
</evidence>
<dbReference type="eggNOG" id="COG1366">
    <property type="taxonomic scope" value="Bacteria"/>
</dbReference>
<comment type="similarity">
    <text evidence="1 2">Belongs to the anti-sigma-factor antagonist family.</text>
</comment>
<keyword evidence="5" id="KW-1185">Reference proteome</keyword>
<name>I4C3Y2_DESTA</name>
<dbReference type="STRING" id="706587.Desti_1562"/>
<dbReference type="NCBIfam" id="TIGR00377">
    <property type="entry name" value="ant_ant_sig"/>
    <property type="match status" value="1"/>
</dbReference>
<dbReference type="Gene3D" id="3.30.750.24">
    <property type="entry name" value="STAS domain"/>
    <property type="match status" value="1"/>
</dbReference>
<dbReference type="OrthoDB" id="9796076at2"/>
<evidence type="ECO:0000256" key="2">
    <source>
        <dbReference type="RuleBase" id="RU003749"/>
    </source>
</evidence>
<feature type="domain" description="STAS" evidence="3">
    <location>
        <begin position="15"/>
        <end position="111"/>
    </location>
</feature>
<evidence type="ECO:0000313" key="5">
    <source>
        <dbReference type="Proteomes" id="UP000006055"/>
    </source>
</evidence>